<evidence type="ECO:0000259" key="3">
    <source>
        <dbReference type="Pfam" id="PF13649"/>
    </source>
</evidence>
<dbReference type="OrthoDB" id="278023at2"/>
<dbReference type="PANTHER" id="PTHR43861">
    <property type="entry name" value="TRANS-ACONITATE 2-METHYLTRANSFERASE-RELATED"/>
    <property type="match status" value="1"/>
</dbReference>
<dbReference type="InterPro" id="IPR041698">
    <property type="entry name" value="Methyltransf_25"/>
</dbReference>
<dbReference type="InterPro" id="IPR029063">
    <property type="entry name" value="SAM-dependent_MTases_sf"/>
</dbReference>
<dbReference type="Gene3D" id="3.40.50.150">
    <property type="entry name" value="Vaccinia Virus protein VP39"/>
    <property type="match status" value="1"/>
</dbReference>
<reference evidence="4 5" key="1">
    <citation type="submission" date="2019-02" db="EMBL/GenBank/DDBJ databases">
        <title>Deep-cultivation of Planctomycetes and their phenomic and genomic characterization uncovers novel biology.</title>
        <authorList>
            <person name="Wiegand S."/>
            <person name="Jogler M."/>
            <person name="Boedeker C."/>
            <person name="Pinto D."/>
            <person name="Vollmers J."/>
            <person name="Rivas-Marin E."/>
            <person name="Kohn T."/>
            <person name="Peeters S.H."/>
            <person name="Heuer A."/>
            <person name="Rast P."/>
            <person name="Oberbeckmann S."/>
            <person name="Bunk B."/>
            <person name="Jeske O."/>
            <person name="Meyerdierks A."/>
            <person name="Storesund J.E."/>
            <person name="Kallscheuer N."/>
            <person name="Luecker S."/>
            <person name="Lage O.M."/>
            <person name="Pohl T."/>
            <person name="Merkel B.J."/>
            <person name="Hornburger P."/>
            <person name="Mueller R.-W."/>
            <person name="Bruemmer F."/>
            <person name="Labrenz M."/>
            <person name="Spormann A.M."/>
            <person name="Op den Camp H."/>
            <person name="Overmann J."/>
            <person name="Amann R."/>
            <person name="Jetten M.S.M."/>
            <person name="Mascher T."/>
            <person name="Medema M.H."/>
            <person name="Devos D.P."/>
            <person name="Kaster A.-K."/>
            <person name="Ovreas L."/>
            <person name="Rohde M."/>
            <person name="Galperin M.Y."/>
            <person name="Jogler C."/>
        </authorList>
    </citation>
    <scope>NUCLEOTIDE SEQUENCE [LARGE SCALE GENOMIC DNA]</scope>
    <source>
        <strain evidence="4 5">Pla85_3_4</strain>
    </source>
</reference>
<protein>
    <submittedName>
        <fullName evidence="4">Ubiquinone/menaquinone biosynthesis methyltransferase</fullName>
    </submittedName>
</protein>
<dbReference type="PANTHER" id="PTHR43861:SF1">
    <property type="entry name" value="TRANS-ACONITATE 2-METHYLTRANSFERASE"/>
    <property type="match status" value="1"/>
</dbReference>
<evidence type="ECO:0000313" key="4">
    <source>
        <dbReference type="EMBL" id="QDU98076.1"/>
    </source>
</evidence>
<proteinExistence type="predicted"/>
<name>A0A518E1W0_9BACT</name>
<dbReference type="AlphaFoldDB" id="A0A518E1W0"/>
<dbReference type="SUPFAM" id="SSF53335">
    <property type="entry name" value="S-adenosyl-L-methionine-dependent methyltransferases"/>
    <property type="match status" value="1"/>
</dbReference>
<dbReference type="KEGG" id="lcre:Pla8534_59370"/>
<feature type="domain" description="Methyltransferase" evidence="3">
    <location>
        <begin position="80"/>
        <end position="179"/>
    </location>
</feature>
<organism evidence="4 5">
    <name type="scientific">Lignipirellula cremea</name>
    <dbReference type="NCBI Taxonomy" id="2528010"/>
    <lineage>
        <taxon>Bacteria</taxon>
        <taxon>Pseudomonadati</taxon>
        <taxon>Planctomycetota</taxon>
        <taxon>Planctomycetia</taxon>
        <taxon>Pirellulales</taxon>
        <taxon>Pirellulaceae</taxon>
        <taxon>Lignipirellula</taxon>
    </lineage>
</organism>
<keyword evidence="1 4" id="KW-0489">Methyltransferase</keyword>
<dbReference type="Proteomes" id="UP000317648">
    <property type="component" value="Chromosome"/>
</dbReference>
<sequence>MTIALILASLVLLVLFGVLTWHALNDFSYLGGAGVRHSYSWGARCYDGKWRSPSYQNAAQTRQLLAPLLEQAGGDPAAVVVDLACGTGRFTRLMLAEEEFRGKIIAVDFAPGMLRELRRVLQEMPPAAQSRVEIQEQDVRQWRPAAESLQAVALLEAAEIIHPLGPTLEAIFVGLQPGGLLLTTVVGNGFGWLFPGRRQARAEFSDWLAEIGFVEIQRHPWRRRYDWLLARKPLPPARSHPP</sequence>
<dbReference type="GO" id="GO:0008168">
    <property type="term" value="F:methyltransferase activity"/>
    <property type="evidence" value="ECO:0007669"/>
    <property type="project" value="UniProtKB-KW"/>
</dbReference>
<dbReference type="CDD" id="cd02440">
    <property type="entry name" value="AdoMet_MTases"/>
    <property type="match status" value="1"/>
</dbReference>
<evidence type="ECO:0000313" key="5">
    <source>
        <dbReference type="Proteomes" id="UP000317648"/>
    </source>
</evidence>
<keyword evidence="4" id="KW-0830">Ubiquinone</keyword>
<keyword evidence="5" id="KW-1185">Reference proteome</keyword>
<gene>
    <name evidence="4" type="ORF">Pla8534_59370</name>
</gene>
<dbReference type="GO" id="GO:0032259">
    <property type="term" value="P:methylation"/>
    <property type="evidence" value="ECO:0007669"/>
    <property type="project" value="UniProtKB-KW"/>
</dbReference>
<keyword evidence="2 4" id="KW-0808">Transferase</keyword>
<evidence type="ECO:0000256" key="1">
    <source>
        <dbReference type="ARBA" id="ARBA00022603"/>
    </source>
</evidence>
<dbReference type="RefSeq" id="WP_145057024.1">
    <property type="nucleotide sequence ID" value="NZ_CP036433.1"/>
</dbReference>
<accession>A0A518E1W0</accession>
<evidence type="ECO:0000256" key="2">
    <source>
        <dbReference type="ARBA" id="ARBA00022679"/>
    </source>
</evidence>
<dbReference type="Pfam" id="PF13649">
    <property type="entry name" value="Methyltransf_25"/>
    <property type="match status" value="1"/>
</dbReference>
<dbReference type="EMBL" id="CP036433">
    <property type="protein sequence ID" value="QDU98076.1"/>
    <property type="molecule type" value="Genomic_DNA"/>
</dbReference>